<dbReference type="InterPro" id="IPR038090">
    <property type="entry name" value="Cdt1_C_WH_dom_sf"/>
</dbReference>
<accession>A0A0C2WIX6</accession>
<feature type="region of interest" description="Disordered" evidence="3">
    <location>
        <begin position="639"/>
        <end position="684"/>
    </location>
</feature>
<dbReference type="OrthoDB" id="3366139at2759"/>
<feature type="region of interest" description="Disordered" evidence="3">
    <location>
        <begin position="244"/>
        <end position="281"/>
    </location>
</feature>
<keyword evidence="4" id="KW-0812">Transmembrane</keyword>
<feature type="region of interest" description="Disordered" evidence="3">
    <location>
        <begin position="362"/>
        <end position="428"/>
    </location>
</feature>
<dbReference type="InterPro" id="IPR032054">
    <property type="entry name" value="Cdt1_C"/>
</dbReference>
<organism evidence="6 7">
    <name type="scientific">Serendipita vermifera MAFF 305830</name>
    <dbReference type="NCBI Taxonomy" id="933852"/>
    <lineage>
        <taxon>Eukaryota</taxon>
        <taxon>Fungi</taxon>
        <taxon>Dikarya</taxon>
        <taxon>Basidiomycota</taxon>
        <taxon>Agaricomycotina</taxon>
        <taxon>Agaricomycetes</taxon>
        <taxon>Sebacinales</taxon>
        <taxon>Serendipitaceae</taxon>
        <taxon>Serendipita</taxon>
    </lineage>
</organism>
<evidence type="ECO:0000256" key="1">
    <source>
        <dbReference type="ARBA" id="ARBA00008356"/>
    </source>
</evidence>
<dbReference type="EMBL" id="KN824307">
    <property type="protein sequence ID" value="KIM26323.1"/>
    <property type="molecule type" value="Genomic_DNA"/>
</dbReference>
<proteinExistence type="inferred from homology"/>
<dbReference type="Pfam" id="PF16679">
    <property type="entry name" value="CDT1_C"/>
    <property type="match status" value="1"/>
</dbReference>
<feature type="region of interest" description="Disordered" evidence="3">
    <location>
        <begin position="834"/>
        <end position="910"/>
    </location>
</feature>
<comment type="similarity">
    <text evidence="1">Belongs to the Cdt1 family.</text>
</comment>
<protein>
    <recommendedName>
        <fullName evidence="5">DNA replication factor Cdt1 C-terminal domain-containing protein</fullName>
    </recommendedName>
</protein>
<evidence type="ECO:0000259" key="5">
    <source>
        <dbReference type="Pfam" id="PF16679"/>
    </source>
</evidence>
<feature type="compositionally biased region" description="Low complexity" evidence="3">
    <location>
        <begin position="834"/>
        <end position="854"/>
    </location>
</feature>
<evidence type="ECO:0000313" key="7">
    <source>
        <dbReference type="Proteomes" id="UP000054097"/>
    </source>
</evidence>
<evidence type="ECO:0000256" key="3">
    <source>
        <dbReference type="SAM" id="MobiDB-lite"/>
    </source>
</evidence>
<feature type="compositionally biased region" description="Low complexity" evidence="3">
    <location>
        <begin position="601"/>
        <end position="610"/>
    </location>
</feature>
<feature type="transmembrane region" description="Helical" evidence="4">
    <location>
        <begin position="122"/>
        <end position="142"/>
    </location>
</feature>
<feature type="compositionally biased region" description="Acidic residues" evidence="3">
    <location>
        <begin position="380"/>
        <end position="397"/>
    </location>
</feature>
<dbReference type="AlphaFoldDB" id="A0A0C2WIX6"/>
<name>A0A0C2WIX6_SERVB</name>
<feature type="region of interest" description="Disordered" evidence="3">
    <location>
        <begin position="547"/>
        <end position="626"/>
    </location>
</feature>
<feature type="region of interest" description="Disordered" evidence="3">
    <location>
        <begin position="701"/>
        <end position="724"/>
    </location>
</feature>
<evidence type="ECO:0000256" key="2">
    <source>
        <dbReference type="ARBA" id="ARBA00023306"/>
    </source>
</evidence>
<dbReference type="STRING" id="933852.A0A0C2WIX6"/>
<reference evidence="7" key="2">
    <citation type="submission" date="2015-01" db="EMBL/GenBank/DDBJ databases">
        <title>Evolutionary Origins and Diversification of the Mycorrhizal Mutualists.</title>
        <authorList>
            <consortium name="DOE Joint Genome Institute"/>
            <consortium name="Mycorrhizal Genomics Consortium"/>
            <person name="Kohler A."/>
            <person name="Kuo A."/>
            <person name="Nagy L.G."/>
            <person name="Floudas D."/>
            <person name="Copeland A."/>
            <person name="Barry K.W."/>
            <person name="Cichocki N."/>
            <person name="Veneault-Fourrey C."/>
            <person name="LaButti K."/>
            <person name="Lindquist E.A."/>
            <person name="Lipzen A."/>
            <person name="Lundell T."/>
            <person name="Morin E."/>
            <person name="Murat C."/>
            <person name="Riley R."/>
            <person name="Ohm R."/>
            <person name="Sun H."/>
            <person name="Tunlid A."/>
            <person name="Henrissat B."/>
            <person name="Grigoriev I.V."/>
            <person name="Hibbett D.S."/>
            <person name="Martin F."/>
        </authorList>
    </citation>
    <scope>NUCLEOTIDE SEQUENCE [LARGE SCALE GENOMIC DNA]</scope>
    <source>
        <strain evidence="7">MAFF 305830</strain>
    </source>
</reference>
<reference evidence="6 7" key="1">
    <citation type="submission" date="2014-04" db="EMBL/GenBank/DDBJ databases">
        <authorList>
            <consortium name="DOE Joint Genome Institute"/>
            <person name="Kuo A."/>
            <person name="Zuccaro A."/>
            <person name="Kohler A."/>
            <person name="Nagy L.G."/>
            <person name="Floudas D."/>
            <person name="Copeland A."/>
            <person name="Barry K.W."/>
            <person name="Cichocki N."/>
            <person name="Veneault-Fourrey C."/>
            <person name="LaButti K."/>
            <person name="Lindquist E.A."/>
            <person name="Lipzen A."/>
            <person name="Lundell T."/>
            <person name="Morin E."/>
            <person name="Murat C."/>
            <person name="Sun H."/>
            <person name="Tunlid A."/>
            <person name="Henrissat B."/>
            <person name="Grigoriev I.V."/>
            <person name="Hibbett D.S."/>
            <person name="Martin F."/>
            <person name="Nordberg H.P."/>
            <person name="Cantor M.N."/>
            <person name="Hua S.X."/>
        </authorList>
    </citation>
    <scope>NUCLEOTIDE SEQUENCE [LARGE SCALE GENOMIC DNA]</scope>
    <source>
        <strain evidence="6 7">MAFF 305830</strain>
    </source>
</reference>
<evidence type="ECO:0000313" key="6">
    <source>
        <dbReference type="EMBL" id="KIM26323.1"/>
    </source>
</evidence>
<feature type="transmembrane region" description="Helical" evidence="4">
    <location>
        <begin position="154"/>
        <end position="174"/>
    </location>
</feature>
<keyword evidence="4" id="KW-0472">Membrane</keyword>
<feature type="compositionally biased region" description="Low complexity" evidence="3">
    <location>
        <begin position="874"/>
        <end position="889"/>
    </location>
</feature>
<keyword evidence="2" id="KW-0131">Cell cycle</keyword>
<feature type="transmembrane region" description="Helical" evidence="4">
    <location>
        <begin position="76"/>
        <end position="102"/>
    </location>
</feature>
<feature type="transmembrane region" description="Helical" evidence="4">
    <location>
        <begin position="32"/>
        <end position="55"/>
    </location>
</feature>
<dbReference type="Proteomes" id="UP000054097">
    <property type="component" value="Unassembled WGS sequence"/>
</dbReference>
<gene>
    <name evidence="6" type="ORF">M408DRAFT_9958</name>
</gene>
<feature type="domain" description="DNA replication factor Cdt1 C-terminal" evidence="5">
    <location>
        <begin position="719"/>
        <end position="823"/>
    </location>
</feature>
<sequence>MATFALVFQVWISVYGSKKTQPNPKWEMAKSILLLTLPWIAFAVYVSASASIGLQNPDAVTRNRRFFYCSVKNKNFTRWISIFCAVVFLVIMVMQASIGYNIFRNWRAVRRGESKDVNLSMAIRVICFVASVFIGLILSILAIDSTPNSPIPDLWLASVGLFVVFIFGTQRDVWDALKCCPSRENWRLPKFTLGVRRKEKSQVDLKFLFKNLSAFQNMDDLIFSARKKRKVLDDDDDLAMTPKKARLSHATPAKSATRTSLMPGSAVPASTVKSTPRTPQAPLSEEFSRLVNIQTALEQALSVSLATAQISPDPDTGLVPNVLNHMSLQERGLGVRATVEDLKKLCWIWEWDGTTVPAHITKQESMTSTKKGKEKRAKLDDDDSDVEGEQIGEDPEDNPFLAKPIPAATGGDDEDANPFLSGKSSTPPAKDWIRRGMGFCISSTMHVTRLDKSSPNKRVPAYGIGIEVDWSHEDVTSGRVGGMTAVARWTGGGETRKKALRKKLDTWQELTAKPPKPAATIPLANLPELPKAPTVSKIAQLVGSTPRKLTFPSHLPTPLKSLPITSTPKGPSPTRKEDPRFMIPFPVLPGDTPVTPHGPRPGESPGSGSSDGAVTPSSGRRSLGIRTPSFGKAAAKLAAAYTPSSDGRVTPTSTPTNRMVTSVPTTPTNAASSASKALPETPTSARRAALYERIRVKSESEGGDSVKKTAVTASVRSTEKEAQNQMPKKIVKMVGPEELRRRCTLGRLGTIAEAVWMLFSSAGTSGVGSLATTSTRKRRALERSEVVTAVVKSSSVPISEAEAIESLVMLCDLCPFFLKAKVIGGEEWLEMPASTTSKPAAAPAVGAGPASPGSTFSPSRIPTLMPGPPGSPTRRAGGSAAPPGSPSRRQIIEEELLSRSPKRIRREEGGLRQVREIIRRQLEVDDDDPFI</sequence>
<feature type="compositionally biased region" description="Polar residues" evidence="3">
    <location>
        <begin position="642"/>
        <end position="675"/>
    </location>
</feature>
<evidence type="ECO:0000256" key="4">
    <source>
        <dbReference type="SAM" id="Phobius"/>
    </source>
</evidence>
<dbReference type="Gene3D" id="1.10.10.1420">
    <property type="entry name" value="DNA replication factor Cdt1, C-terminal WH domain"/>
    <property type="match status" value="1"/>
</dbReference>
<keyword evidence="4" id="KW-1133">Transmembrane helix</keyword>
<dbReference type="HOGENOM" id="CLU_014094_0_0_1"/>
<keyword evidence="7" id="KW-1185">Reference proteome</keyword>